<dbReference type="InterPro" id="IPR053931">
    <property type="entry name" value="RapZ_C"/>
</dbReference>
<proteinExistence type="predicted"/>
<accession>A0A0D2A449</accession>
<evidence type="ECO:0000313" key="4">
    <source>
        <dbReference type="Proteomes" id="UP000053259"/>
    </source>
</evidence>
<dbReference type="HOGENOM" id="CLU_105122_0_0_1"/>
<feature type="compositionally biased region" description="Acidic residues" evidence="1">
    <location>
        <begin position="134"/>
        <end position="158"/>
    </location>
</feature>
<keyword evidence="4" id="KW-1185">Reference proteome</keyword>
<feature type="region of interest" description="Disordered" evidence="1">
    <location>
        <begin position="201"/>
        <end position="231"/>
    </location>
</feature>
<evidence type="ECO:0000259" key="2">
    <source>
        <dbReference type="Pfam" id="PF22740"/>
    </source>
</evidence>
<dbReference type="VEuPathDB" id="FungiDB:PV09_07042"/>
<feature type="region of interest" description="Disordered" evidence="1">
    <location>
        <begin position="113"/>
        <end position="166"/>
    </location>
</feature>
<dbReference type="RefSeq" id="XP_016211437.1">
    <property type="nucleotide sequence ID" value="XM_016360760.1"/>
</dbReference>
<dbReference type="InParanoid" id="A0A0D2A449"/>
<reference evidence="3 4" key="1">
    <citation type="submission" date="2015-01" db="EMBL/GenBank/DDBJ databases">
        <title>The Genome Sequence of Ochroconis gallopava CBS43764.</title>
        <authorList>
            <consortium name="The Broad Institute Genomics Platform"/>
            <person name="Cuomo C."/>
            <person name="de Hoog S."/>
            <person name="Gorbushina A."/>
            <person name="Stielow B."/>
            <person name="Teixiera M."/>
            <person name="Abouelleil A."/>
            <person name="Chapman S.B."/>
            <person name="Priest M."/>
            <person name="Young S.K."/>
            <person name="Wortman J."/>
            <person name="Nusbaum C."/>
            <person name="Birren B."/>
        </authorList>
    </citation>
    <scope>NUCLEOTIDE SEQUENCE [LARGE SCALE GENOMIC DNA]</scope>
    <source>
        <strain evidence="3 4">CBS 43764</strain>
    </source>
</reference>
<evidence type="ECO:0000313" key="3">
    <source>
        <dbReference type="EMBL" id="KIW01568.1"/>
    </source>
</evidence>
<dbReference type="STRING" id="253628.A0A0D2A449"/>
<name>A0A0D2A449_9PEZI</name>
<dbReference type="GeneID" id="27315015"/>
<protein>
    <recommendedName>
        <fullName evidence="2">RapZ C-terminal domain-containing protein</fullName>
    </recommendedName>
</protein>
<gene>
    <name evidence="3" type="ORF">PV09_07042</name>
</gene>
<feature type="compositionally biased region" description="Basic residues" evidence="1">
    <location>
        <begin position="203"/>
        <end position="220"/>
    </location>
</feature>
<dbReference type="Pfam" id="PF22740">
    <property type="entry name" value="PapZ_C"/>
    <property type="match status" value="1"/>
</dbReference>
<dbReference type="EMBL" id="KN847554">
    <property type="protein sequence ID" value="KIW01568.1"/>
    <property type="molecule type" value="Genomic_DNA"/>
</dbReference>
<feature type="domain" description="RapZ C-terminal" evidence="2">
    <location>
        <begin position="162"/>
        <end position="203"/>
    </location>
</feature>
<dbReference type="Proteomes" id="UP000053259">
    <property type="component" value="Unassembled WGS sequence"/>
</dbReference>
<dbReference type="OrthoDB" id="10267139at2759"/>
<dbReference type="AlphaFoldDB" id="A0A0D2A449"/>
<sequence>MSGSAPAALVTEHVPVYRPAYKKVVKEEDPITPLIILTSYAHVPPLHPTPRLKYDLRSTPDPPKSIRDAHTGISKKLRDHMLHQDHFCELLDKAEEDITAKVKVVEKEFHEGITPSSPVLERKRTWSQQKYSDDEGDEVDEDGEVEDEEKKEDDDDDPEGKRPVLRVGAFCERGQHRSVAFVEELAARDWPKEWEIRIVHRDLGKKKGSNNKGRGGRKLSVRTASLVLDDD</sequence>
<evidence type="ECO:0000256" key="1">
    <source>
        <dbReference type="SAM" id="MobiDB-lite"/>
    </source>
</evidence>
<organism evidence="3 4">
    <name type="scientific">Verruconis gallopava</name>
    <dbReference type="NCBI Taxonomy" id="253628"/>
    <lineage>
        <taxon>Eukaryota</taxon>
        <taxon>Fungi</taxon>
        <taxon>Dikarya</taxon>
        <taxon>Ascomycota</taxon>
        <taxon>Pezizomycotina</taxon>
        <taxon>Dothideomycetes</taxon>
        <taxon>Pleosporomycetidae</taxon>
        <taxon>Venturiales</taxon>
        <taxon>Sympoventuriaceae</taxon>
        <taxon>Verruconis</taxon>
    </lineage>
</organism>